<gene>
    <name evidence="2" type="ORF">HMPREF0673_01715</name>
</gene>
<accession>G6AYK5</accession>
<dbReference type="Proteomes" id="UP000004407">
    <property type="component" value="Unassembled WGS sequence"/>
</dbReference>
<dbReference type="HOGENOM" id="CLU_3064858_0_0_10"/>
<comment type="caution">
    <text evidence="2">The sequence shown here is derived from an EMBL/GenBank/DDBJ whole genome shotgun (WGS) entry which is preliminary data.</text>
</comment>
<sequence length="53" mass="5274">MGENPLPEASVNSVNSVGGMAEGGVGMAGMPYPPTKTPTDCTDAHRLGGKNAT</sequence>
<protein>
    <submittedName>
        <fullName evidence="2">Uncharacterized protein</fullName>
    </submittedName>
</protein>
<evidence type="ECO:0000313" key="3">
    <source>
        <dbReference type="Proteomes" id="UP000004407"/>
    </source>
</evidence>
<dbReference type="EMBL" id="AFZZ01000153">
    <property type="protein sequence ID" value="EHJ39172.1"/>
    <property type="molecule type" value="Genomic_DNA"/>
</dbReference>
<evidence type="ECO:0000256" key="1">
    <source>
        <dbReference type="SAM" id="MobiDB-lite"/>
    </source>
</evidence>
<evidence type="ECO:0000313" key="2">
    <source>
        <dbReference type="EMBL" id="EHJ39172.1"/>
    </source>
</evidence>
<feature type="region of interest" description="Disordered" evidence="1">
    <location>
        <begin position="25"/>
        <end position="53"/>
    </location>
</feature>
<organism evidence="2 3">
    <name type="scientific">Leyella stercorea DSM 18206</name>
    <dbReference type="NCBI Taxonomy" id="1002367"/>
    <lineage>
        <taxon>Bacteria</taxon>
        <taxon>Pseudomonadati</taxon>
        <taxon>Bacteroidota</taxon>
        <taxon>Bacteroidia</taxon>
        <taxon>Bacteroidales</taxon>
        <taxon>Prevotellaceae</taxon>
        <taxon>Leyella</taxon>
    </lineage>
</organism>
<proteinExistence type="predicted"/>
<reference evidence="2 3" key="1">
    <citation type="submission" date="2011-08" db="EMBL/GenBank/DDBJ databases">
        <authorList>
            <person name="Weinstock G."/>
            <person name="Sodergren E."/>
            <person name="Clifton S."/>
            <person name="Fulton L."/>
            <person name="Fulton B."/>
            <person name="Courtney L."/>
            <person name="Fronick C."/>
            <person name="Harrison M."/>
            <person name="Strong C."/>
            <person name="Farmer C."/>
            <person name="Delahaunty K."/>
            <person name="Markovic C."/>
            <person name="Hall O."/>
            <person name="Minx P."/>
            <person name="Tomlinson C."/>
            <person name="Mitreva M."/>
            <person name="Hou S."/>
            <person name="Chen J."/>
            <person name="Wollam A."/>
            <person name="Pepin K.H."/>
            <person name="Johnson M."/>
            <person name="Bhonagiri V."/>
            <person name="Zhang X."/>
            <person name="Suruliraj S."/>
            <person name="Warren W."/>
            <person name="Chinwalla A."/>
            <person name="Mardis E.R."/>
            <person name="Wilson R.K."/>
        </authorList>
    </citation>
    <scope>NUCLEOTIDE SEQUENCE [LARGE SCALE GENOMIC DNA]</scope>
    <source>
        <strain evidence="2 3">DSM 18206</strain>
    </source>
</reference>
<name>G6AYK5_9BACT</name>
<dbReference type="AlphaFoldDB" id="G6AYK5"/>